<dbReference type="Gene3D" id="3.80.10.10">
    <property type="entry name" value="Ribonuclease Inhibitor"/>
    <property type="match status" value="1"/>
</dbReference>
<proteinExistence type="predicted"/>
<sequence length="568" mass="65333">MLTPVPNRRASSPTRLRRDIEAQIMALDVSIKEIQLKLSDLQLQRAALVSEVDQLAIDFSTPIHLLPPEIIGEIFQYFQPYFSSSLLTDAESKQTARIPWFLGSVCHSWRQVAMSLPALWSVLNINDTPRYVDSPVWTGHEDGVARHTPQHWLTYLPSDDFEVELQQSPRDTTQEDFEGFYTENRLEIVKACLERSGTHGLSLRLRNMNVFASKFILDLLLQHARRWEQIFLVDPPLAVCLQIRNRRRLFPRLRHLTVEGPQWWSEQTTSILSALDSLLPGSASPLARVTEIKLFNIVLKEGSVPIQWSGIKKYSEVACYIDPSYRTIIFQQLVNLVSLSIQTISDFMWTEHILFPNLRYASFAYKQHGEFAVEGPILFEMPNLEDFSISAWRMRSLSDCVPRRSSHLRRLSVLLMCVDVCQGDTEQVFALFPELEDVSLWGSNYLTDSTLESLTPSPRRPYLLPRLETLCLSSTAFAHGECKWTTLLDMIHGRFGPLATTAALSRLRSLEYVYDPAGYDDEVGKALRTLQRQQGWDIRVRTNHHRILWTELGIQWLPSLTSEPTVWY</sequence>
<protein>
    <recommendedName>
        <fullName evidence="3">F-box domain-containing protein</fullName>
    </recommendedName>
</protein>
<dbReference type="Gene3D" id="1.20.1280.50">
    <property type="match status" value="1"/>
</dbReference>
<dbReference type="SUPFAM" id="SSF52047">
    <property type="entry name" value="RNI-like"/>
    <property type="match status" value="1"/>
</dbReference>
<evidence type="ECO:0008006" key="3">
    <source>
        <dbReference type="Google" id="ProtNLM"/>
    </source>
</evidence>
<gene>
    <name evidence="1" type="ORF">MIND_00864400</name>
</gene>
<reference evidence="1" key="1">
    <citation type="submission" date="2020-05" db="EMBL/GenBank/DDBJ databases">
        <title>Mycena genomes resolve the evolution of fungal bioluminescence.</title>
        <authorList>
            <person name="Tsai I.J."/>
        </authorList>
    </citation>
    <scope>NUCLEOTIDE SEQUENCE</scope>
    <source>
        <strain evidence="1">171206Taipei</strain>
    </source>
</reference>
<dbReference type="RefSeq" id="XP_037218546.1">
    <property type="nucleotide sequence ID" value="XM_037365304.1"/>
</dbReference>
<dbReference type="Proteomes" id="UP000636479">
    <property type="component" value="Unassembled WGS sequence"/>
</dbReference>
<evidence type="ECO:0000313" key="2">
    <source>
        <dbReference type="Proteomes" id="UP000636479"/>
    </source>
</evidence>
<dbReference type="GeneID" id="59347820"/>
<name>A0A8H6SGJ5_9AGAR</name>
<organism evidence="1 2">
    <name type="scientific">Mycena indigotica</name>
    <dbReference type="NCBI Taxonomy" id="2126181"/>
    <lineage>
        <taxon>Eukaryota</taxon>
        <taxon>Fungi</taxon>
        <taxon>Dikarya</taxon>
        <taxon>Basidiomycota</taxon>
        <taxon>Agaricomycotina</taxon>
        <taxon>Agaricomycetes</taxon>
        <taxon>Agaricomycetidae</taxon>
        <taxon>Agaricales</taxon>
        <taxon>Marasmiineae</taxon>
        <taxon>Mycenaceae</taxon>
        <taxon>Mycena</taxon>
    </lineage>
</organism>
<comment type="caution">
    <text evidence="1">The sequence shown here is derived from an EMBL/GenBank/DDBJ whole genome shotgun (WGS) entry which is preliminary data.</text>
</comment>
<evidence type="ECO:0000313" key="1">
    <source>
        <dbReference type="EMBL" id="KAF7299158.1"/>
    </source>
</evidence>
<dbReference type="EMBL" id="JACAZF010000007">
    <property type="protein sequence ID" value="KAF7299158.1"/>
    <property type="molecule type" value="Genomic_DNA"/>
</dbReference>
<accession>A0A8H6SGJ5</accession>
<dbReference type="OrthoDB" id="3061689at2759"/>
<keyword evidence="2" id="KW-1185">Reference proteome</keyword>
<dbReference type="AlphaFoldDB" id="A0A8H6SGJ5"/>
<dbReference type="InterPro" id="IPR032675">
    <property type="entry name" value="LRR_dom_sf"/>
</dbReference>